<feature type="compositionally biased region" description="Low complexity" evidence="1">
    <location>
        <begin position="144"/>
        <end position="153"/>
    </location>
</feature>
<dbReference type="Gene3D" id="1.10.10.10">
    <property type="entry name" value="Winged helix-like DNA-binding domain superfamily/Winged helix DNA-binding domain"/>
    <property type="match status" value="1"/>
</dbReference>
<dbReference type="Pfam" id="PF04545">
    <property type="entry name" value="Sigma70_r4"/>
    <property type="match status" value="1"/>
</dbReference>
<feature type="compositionally biased region" description="Basic residues" evidence="1">
    <location>
        <begin position="154"/>
        <end position="164"/>
    </location>
</feature>
<dbReference type="InterPro" id="IPR013324">
    <property type="entry name" value="RNA_pol_sigma_r3/r4-like"/>
</dbReference>
<feature type="domain" description="RNA polymerase sigma-70 region 4" evidence="2">
    <location>
        <begin position="94"/>
        <end position="137"/>
    </location>
</feature>
<dbReference type="Proteomes" id="UP000319210">
    <property type="component" value="Unassembled WGS sequence"/>
</dbReference>
<reference evidence="3 4" key="1">
    <citation type="submission" date="2019-06" db="EMBL/GenBank/DDBJ databases">
        <title>Whole genome shotgun sequence of Streptomyces cacaoi subsp. cacaoi NBRC 12748.</title>
        <authorList>
            <person name="Hosoyama A."/>
            <person name="Uohara A."/>
            <person name="Ohji S."/>
            <person name="Ichikawa N."/>
        </authorList>
    </citation>
    <scope>NUCLEOTIDE SEQUENCE [LARGE SCALE GENOMIC DNA]</scope>
    <source>
        <strain evidence="3 4">NBRC 12748</strain>
    </source>
</reference>
<dbReference type="EMBL" id="BJMM01000051">
    <property type="protein sequence ID" value="GEB53441.1"/>
    <property type="molecule type" value="Genomic_DNA"/>
</dbReference>
<dbReference type="GO" id="GO:0003700">
    <property type="term" value="F:DNA-binding transcription factor activity"/>
    <property type="evidence" value="ECO:0007669"/>
    <property type="project" value="InterPro"/>
</dbReference>
<proteinExistence type="predicted"/>
<keyword evidence="4" id="KW-1185">Reference proteome</keyword>
<dbReference type="SUPFAM" id="SSF88659">
    <property type="entry name" value="Sigma3 and sigma4 domains of RNA polymerase sigma factors"/>
    <property type="match status" value="1"/>
</dbReference>
<evidence type="ECO:0000256" key="1">
    <source>
        <dbReference type="SAM" id="MobiDB-lite"/>
    </source>
</evidence>
<dbReference type="RefSeq" id="WP_051856995.1">
    <property type="nucleotide sequence ID" value="NZ_BJMM01000051.1"/>
</dbReference>
<dbReference type="AlphaFoldDB" id="A0A4Y3R730"/>
<dbReference type="GO" id="GO:0006352">
    <property type="term" value="P:DNA-templated transcription initiation"/>
    <property type="evidence" value="ECO:0007669"/>
    <property type="project" value="InterPro"/>
</dbReference>
<comment type="caution">
    <text evidence="3">The sequence shown here is derived from an EMBL/GenBank/DDBJ whole genome shotgun (WGS) entry which is preliminary data.</text>
</comment>
<organism evidence="3 4">
    <name type="scientific">Streptomyces cacaoi</name>
    <dbReference type="NCBI Taxonomy" id="1898"/>
    <lineage>
        <taxon>Bacteria</taxon>
        <taxon>Bacillati</taxon>
        <taxon>Actinomycetota</taxon>
        <taxon>Actinomycetes</taxon>
        <taxon>Kitasatosporales</taxon>
        <taxon>Streptomycetaceae</taxon>
        <taxon>Streptomyces</taxon>
    </lineage>
</organism>
<evidence type="ECO:0000313" key="4">
    <source>
        <dbReference type="Proteomes" id="UP000319210"/>
    </source>
</evidence>
<protein>
    <recommendedName>
        <fullName evidence="2">RNA polymerase sigma-70 region 4 domain-containing protein</fullName>
    </recommendedName>
</protein>
<feature type="compositionally biased region" description="Low complexity" evidence="1">
    <location>
        <begin position="165"/>
        <end position="177"/>
    </location>
</feature>
<evidence type="ECO:0000259" key="2">
    <source>
        <dbReference type="Pfam" id="PF04545"/>
    </source>
</evidence>
<gene>
    <name evidence="3" type="ORF">SCA03_59920</name>
</gene>
<feature type="region of interest" description="Disordered" evidence="1">
    <location>
        <begin position="142"/>
        <end position="177"/>
    </location>
</feature>
<evidence type="ECO:0000313" key="3">
    <source>
        <dbReference type="EMBL" id="GEB53441.1"/>
    </source>
</evidence>
<sequence>MRERRARRERLRAREFDAFVAGAGGRLLHAATLLTAEPPGAAPEAERLLVLALARTRADWARLRGEDPYHHARRELAARYALSLRRHRRSRGGLLGALPPRERLVLVLRLFEGVGEEQTAAALGLPVERVRLLLERGTATLLSRPPAGDAPARPRARRARRARAGRPGAVPGTEGAV</sequence>
<dbReference type="InterPro" id="IPR036388">
    <property type="entry name" value="WH-like_DNA-bd_sf"/>
</dbReference>
<accession>A0A4Y3R730</accession>
<dbReference type="InterPro" id="IPR007630">
    <property type="entry name" value="RNA_pol_sigma70_r4"/>
</dbReference>
<name>A0A4Y3R730_STRCI</name>